<dbReference type="PROSITE" id="PS51462">
    <property type="entry name" value="NUDIX"/>
    <property type="match status" value="1"/>
</dbReference>
<dbReference type="GO" id="GO:0008299">
    <property type="term" value="P:isoprenoid biosynthetic process"/>
    <property type="evidence" value="ECO:0007669"/>
    <property type="project" value="UniProtKB-KW"/>
</dbReference>
<sequence length="188" mass="21700">MCIHVDENDTAIGSVTKRDCHRVGPGGELILHRAFSVTFPGYFTNTCCSHPLFEIEEERNESNALGIKLAARRRLNFELGIPTEEVDPNDFCYLTRIIYKSTGDGVWGEHEVDYILFLQKDVTLNPNPDEVSELCYVPKNKLESFLSDLNAPITPWFNLIVRHRLNQWWDNLDNLSSYEDHQTIHSFK</sequence>
<accession>A0ABD0Y5U2</accession>
<dbReference type="CDD" id="cd02885">
    <property type="entry name" value="NUDIX_IPP_Isomerase"/>
    <property type="match status" value="1"/>
</dbReference>
<dbReference type="InterPro" id="IPR015797">
    <property type="entry name" value="NUDIX_hydrolase-like_dom_sf"/>
</dbReference>
<keyword evidence="6" id="KW-0414">Isoprene biosynthesis</keyword>
<feature type="domain" description="Nudix hydrolase" evidence="8">
    <location>
        <begin position="7"/>
        <end position="159"/>
    </location>
</feature>
<evidence type="ECO:0000259" key="8">
    <source>
        <dbReference type="PROSITE" id="PS51462"/>
    </source>
</evidence>
<comment type="similarity">
    <text evidence="4">Belongs to the IPP isomerase type 1 family.</text>
</comment>
<protein>
    <recommendedName>
        <fullName evidence="5">isopentenyl-diphosphate Delta-isomerase</fullName>
        <ecNumber evidence="5">5.3.3.2</ecNumber>
    </recommendedName>
</protein>
<proteinExistence type="inferred from homology"/>
<evidence type="ECO:0000313" key="9">
    <source>
        <dbReference type="EMBL" id="KAL1122793.1"/>
    </source>
</evidence>
<dbReference type="SUPFAM" id="SSF55811">
    <property type="entry name" value="Nudix"/>
    <property type="match status" value="1"/>
</dbReference>
<dbReference type="EMBL" id="JBFDAA010000013">
    <property type="protein sequence ID" value="KAL1122793.1"/>
    <property type="molecule type" value="Genomic_DNA"/>
</dbReference>
<keyword evidence="7" id="KW-0413">Isomerase</keyword>
<dbReference type="PANTHER" id="PTHR10885:SF0">
    <property type="entry name" value="ISOPENTENYL-DIPHOSPHATE DELTA-ISOMERASE"/>
    <property type="match status" value="1"/>
</dbReference>
<evidence type="ECO:0000313" key="10">
    <source>
        <dbReference type="Proteomes" id="UP001558652"/>
    </source>
</evidence>
<evidence type="ECO:0000256" key="4">
    <source>
        <dbReference type="ARBA" id="ARBA00007579"/>
    </source>
</evidence>
<evidence type="ECO:0000256" key="3">
    <source>
        <dbReference type="ARBA" id="ARBA00004826"/>
    </source>
</evidence>
<dbReference type="EC" id="5.3.3.2" evidence="5"/>
<dbReference type="GO" id="GO:0004452">
    <property type="term" value="F:isopentenyl-diphosphate delta-isomerase activity"/>
    <property type="evidence" value="ECO:0007669"/>
    <property type="project" value="UniProtKB-EC"/>
</dbReference>
<dbReference type="Proteomes" id="UP001558652">
    <property type="component" value="Unassembled WGS sequence"/>
</dbReference>
<comment type="catalytic activity">
    <reaction evidence="1">
        <text>isopentenyl diphosphate = dimethylallyl diphosphate</text>
        <dbReference type="Rhea" id="RHEA:23284"/>
        <dbReference type="ChEBI" id="CHEBI:57623"/>
        <dbReference type="ChEBI" id="CHEBI:128769"/>
        <dbReference type="EC" id="5.3.3.2"/>
    </reaction>
</comment>
<dbReference type="Gene3D" id="3.90.79.10">
    <property type="entry name" value="Nucleoside Triphosphate Pyrophosphohydrolase"/>
    <property type="match status" value="2"/>
</dbReference>
<organism evidence="9 10">
    <name type="scientific">Ranatra chinensis</name>
    <dbReference type="NCBI Taxonomy" id="642074"/>
    <lineage>
        <taxon>Eukaryota</taxon>
        <taxon>Metazoa</taxon>
        <taxon>Ecdysozoa</taxon>
        <taxon>Arthropoda</taxon>
        <taxon>Hexapoda</taxon>
        <taxon>Insecta</taxon>
        <taxon>Pterygota</taxon>
        <taxon>Neoptera</taxon>
        <taxon>Paraneoptera</taxon>
        <taxon>Hemiptera</taxon>
        <taxon>Heteroptera</taxon>
        <taxon>Panheteroptera</taxon>
        <taxon>Nepomorpha</taxon>
        <taxon>Nepidae</taxon>
        <taxon>Ranatrinae</taxon>
        <taxon>Ranatra</taxon>
    </lineage>
</organism>
<dbReference type="AlphaFoldDB" id="A0ABD0Y5U2"/>
<comment type="function">
    <text evidence="2">Catalyzes the 1,3-allylic rearrangement of the homoallylic substrate isopentenyl (IPP) to its highly electrophilic allylic isomer, dimethylallyl diphosphate (DMAPP).</text>
</comment>
<evidence type="ECO:0000256" key="7">
    <source>
        <dbReference type="ARBA" id="ARBA00023235"/>
    </source>
</evidence>
<reference evidence="9 10" key="1">
    <citation type="submission" date="2024-07" db="EMBL/GenBank/DDBJ databases">
        <title>Chromosome-level genome assembly of the water stick insect Ranatra chinensis (Heteroptera: Nepidae).</title>
        <authorList>
            <person name="Liu X."/>
        </authorList>
    </citation>
    <scope>NUCLEOTIDE SEQUENCE [LARGE SCALE GENOMIC DNA]</scope>
    <source>
        <strain evidence="9">Cailab_2021Rc</strain>
        <tissue evidence="9">Muscle</tissue>
    </source>
</reference>
<dbReference type="InterPro" id="IPR011876">
    <property type="entry name" value="IsopentenylPP_isomerase_typ1"/>
</dbReference>
<dbReference type="PIRSF" id="PIRSF018427">
    <property type="entry name" value="Isopntndiph_ism"/>
    <property type="match status" value="1"/>
</dbReference>
<evidence type="ECO:0000256" key="1">
    <source>
        <dbReference type="ARBA" id="ARBA00000374"/>
    </source>
</evidence>
<evidence type="ECO:0000256" key="2">
    <source>
        <dbReference type="ARBA" id="ARBA00003951"/>
    </source>
</evidence>
<name>A0ABD0Y5U2_9HEMI</name>
<evidence type="ECO:0000256" key="6">
    <source>
        <dbReference type="ARBA" id="ARBA00023229"/>
    </source>
</evidence>
<dbReference type="InterPro" id="IPR000086">
    <property type="entry name" value="NUDIX_hydrolase_dom"/>
</dbReference>
<evidence type="ECO:0000256" key="5">
    <source>
        <dbReference type="ARBA" id="ARBA00012057"/>
    </source>
</evidence>
<comment type="caution">
    <text evidence="9">The sequence shown here is derived from an EMBL/GenBank/DDBJ whole genome shotgun (WGS) entry which is preliminary data.</text>
</comment>
<comment type="pathway">
    <text evidence="3">Isoprenoid biosynthesis; dimethylallyl diphosphate biosynthesis; dimethylallyl diphosphate from isopentenyl diphosphate: step 1/1.</text>
</comment>
<dbReference type="PANTHER" id="PTHR10885">
    <property type="entry name" value="ISOPENTENYL-DIPHOSPHATE DELTA-ISOMERASE"/>
    <property type="match status" value="1"/>
</dbReference>
<dbReference type="Pfam" id="PF00293">
    <property type="entry name" value="NUDIX"/>
    <property type="match status" value="1"/>
</dbReference>
<gene>
    <name evidence="9" type="ORF">AAG570_003119</name>
</gene>
<keyword evidence="10" id="KW-1185">Reference proteome</keyword>